<dbReference type="EMBL" id="MEHK01000001">
    <property type="protein sequence ID" value="OEJ30178.1"/>
    <property type="molecule type" value="Genomic_DNA"/>
</dbReference>
<name>A0A1E5PKT3_9ACTN</name>
<evidence type="ECO:0000313" key="1">
    <source>
        <dbReference type="EMBL" id="OEJ30178.1"/>
    </source>
</evidence>
<dbReference type="Proteomes" id="UP000095705">
    <property type="component" value="Unassembled WGS sequence"/>
</dbReference>
<gene>
    <name evidence="1" type="ORF">BGK67_01260</name>
</gene>
<organism evidence="1 2">
    <name type="scientific">Streptomyces subrutilus</name>
    <dbReference type="NCBI Taxonomy" id="36818"/>
    <lineage>
        <taxon>Bacteria</taxon>
        <taxon>Bacillati</taxon>
        <taxon>Actinomycetota</taxon>
        <taxon>Actinomycetes</taxon>
        <taxon>Kitasatosporales</taxon>
        <taxon>Streptomycetaceae</taxon>
        <taxon>Streptomyces</taxon>
    </lineage>
</organism>
<keyword evidence="2" id="KW-1185">Reference proteome</keyword>
<proteinExistence type="predicted"/>
<protein>
    <submittedName>
        <fullName evidence="1">Uncharacterized protein</fullName>
    </submittedName>
</protein>
<accession>A0A1E5PKT3</accession>
<dbReference type="AlphaFoldDB" id="A0A1E5PKT3"/>
<sequence length="63" mass="6618">MLLAFHLYEGASEHRLHRPGVAALGEAFVGQGGTDILVPAEQIGVDGVVGDQGERSRSVAYRG</sequence>
<evidence type="ECO:0000313" key="2">
    <source>
        <dbReference type="Proteomes" id="UP000095705"/>
    </source>
</evidence>
<comment type="caution">
    <text evidence="1">The sequence shown here is derived from an EMBL/GenBank/DDBJ whole genome shotgun (WGS) entry which is preliminary data.</text>
</comment>
<reference evidence="1 2" key="1">
    <citation type="submission" date="2016-08" db="EMBL/GenBank/DDBJ databases">
        <title>The complete genome of Streptomyces subrutilus 10-1-1.</title>
        <authorList>
            <person name="Chen X."/>
        </authorList>
    </citation>
    <scope>NUCLEOTIDE SEQUENCE [LARGE SCALE GENOMIC DNA]</scope>
    <source>
        <strain evidence="1 2">10-1-1</strain>
    </source>
</reference>